<organism evidence="1 2">
    <name type="scientific">Elysia marginata</name>
    <dbReference type="NCBI Taxonomy" id="1093978"/>
    <lineage>
        <taxon>Eukaryota</taxon>
        <taxon>Metazoa</taxon>
        <taxon>Spiralia</taxon>
        <taxon>Lophotrochozoa</taxon>
        <taxon>Mollusca</taxon>
        <taxon>Gastropoda</taxon>
        <taxon>Heterobranchia</taxon>
        <taxon>Euthyneura</taxon>
        <taxon>Panpulmonata</taxon>
        <taxon>Sacoglossa</taxon>
        <taxon>Placobranchoidea</taxon>
        <taxon>Plakobranchidae</taxon>
        <taxon>Elysia</taxon>
    </lineage>
</organism>
<keyword evidence="2" id="KW-1185">Reference proteome</keyword>
<dbReference type="Proteomes" id="UP000762676">
    <property type="component" value="Unassembled WGS sequence"/>
</dbReference>
<accession>A0AAV4FCD7</accession>
<name>A0AAV4FCD7_9GAST</name>
<gene>
    <name evidence="1" type="ORF">ElyMa_003799600</name>
</gene>
<dbReference type="EMBL" id="BMAT01007764">
    <property type="protein sequence ID" value="GFR70948.1"/>
    <property type="molecule type" value="Genomic_DNA"/>
</dbReference>
<protein>
    <submittedName>
        <fullName evidence="1">Uncharacterized protein</fullName>
    </submittedName>
</protein>
<reference evidence="1 2" key="1">
    <citation type="journal article" date="2021" name="Elife">
        <title>Chloroplast acquisition without the gene transfer in kleptoplastic sea slugs, Plakobranchus ocellatus.</title>
        <authorList>
            <person name="Maeda T."/>
            <person name="Takahashi S."/>
            <person name="Yoshida T."/>
            <person name="Shimamura S."/>
            <person name="Takaki Y."/>
            <person name="Nagai Y."/>
            <person name="Toyoda A."/>
            <person name="Suzuki Y."/>
            <person name="Arimoto A."/>
            <person name="Ishii H."/>
            <person name="Satoh N."/>
            <person name="Nishiyama T."/>
            <person name="Hasebe M."/>
            <person name="Maruyama T."/>
            <person name="Minagawa J."/>
            <person name="Obokata J."/>
            <person name="Shigenobu S."/>
        </authorList>
    </citation>
    <scope>NUCLEOTIDE SEQUENCE [LARGE SCALE GENOMIC DNA]</scope>
</reference>
<dbReference type="AlphaFoldDB" id="A0AAV4FCD7"/>
<evidence type="ECO:0000313" key="2">
    <source>
        <dbReference type="Proteomes" id="UP000762676"/>
    </source>
</evidence>
<comment type="caution">
    <text evidence="1">The sequence shown here is derived from an EMBL/GenBank/DDBJ whole genome shotgun (WGS) entry which is preliminary data.</text>
</comment>
<proteinExistence type="predicted"/>
<sequence>MPFRPAFLLHQRQARITVTRLPQCAVTGEKRFIVTAISLFDWCHGDHYGNETFAQCLGVTPTTCSPGQGCRVIYTTDWHVLPTIGCSSTCPTFSQASPLDSLACPYGGHTSASLRQCDACCTDDACVDAMTTQLLTHAPVICPKRCALSHASDCWNNVDICQADEFCELTVVGHRTITGRERWKKS</sequence>
<evidence type="ECO:0000313" key="1">
    <source>
        <dbReference type="EMBL" id="GFR70948.1"/>
    </source>
</evidence>